<dbReference type="EMBL" id="CYHG01000003">
    <property type="protein sequence ID" value="CUB03306.1"/>
    <property type="molecule type" value="Genomic_DNA"/>
</dbReference>
<gene>
    <name evidence="1" type="ORF">Ga0061065_103156</name>
</gene>
<dbReference type="AlphaFoldDB" id="A0A0K6IJQ3"/>
<protein>
    <recommendedName>
        <fullName evidence="3">CS1 type fimbrial major subunit</fullName>
    </recommendedName>
</protein>
<keyword evidence="2" id="KW-1185">Reference proteome</keyword>
<organism evidence="1 2">
    <name type="scientific">Marinomonas fungiae</name>
    <dbReference type="NCBI Taxonomy" id="1137284"/>
    <lineage>
        <taxon>Bacteria</taxon>
        <taxon>Pseudomonadati</taxon>
        <taxon>Pseudomonadota</taxon>
        <taxon>Gammaproteobacteria</taxon>
        <taxon>Oceanospirillales</taxon>
        <taxon>Oceanospirillaceae</taxon>
        <taxon>Marinomonas</taxon>
    </lineage>
</organism>
<sequence>MLRNFINFYRRTITIISIGLLFTSNVGANTLTMDIIGHIKDRCEIIFPSGNVMKFEEQNVQTIPFDLYCNRPLGISINSKHGGLKHQQQGINLIEKYNLTLQIDSLQLDVSRNSSQLLIPTIIEDSSGVIPFSQQGVLSVTLEKNLLFAGYYQDVIEIEVYPSIHSVAP</sequence>
<evidence type="ECO:0008006" key="3">
    <source>
        <dbReference type="Google" id="ProtNLM"/>
    </source>
</evidence>
<dbReference type="Proteomes" id="UP000182769">
    <property type="component" value="Unassembled WGS sequence"/>
</dbReference>
<reference evidence="2" key="1">
    <citation type="submission" date="2015-08" db="EMBL/GenBank/DDBJ databases">
        <authorList>
            <person name="Varghese N."/>
        </authorList>
    </citation>
    <scope>NUCLEOTIDE SEQUENCE [LARGE SCALE GENOMIC DNA]</scope>
    <source>
        <strain evidence="2">JCM 18476</strain>
    </source>
</reference>
<evidence type="ECO:0000313" key="1">
    <source>
        <dbReference type="EMBL" id="CUB03306.1"/>
    </source>
</evidence>
<evidence type="ECO:0000313" key="2">
    <source>
        <dbReference type="Proteomes" id="UP000182769"/>
    </source>
</evidence>
<dbReference type="STRING" id="1137284.GCA_001418205_01154"/>
<proteinExistence type="predicted"/>
<name>A0A0K6IJQ3_9GAMM</name>
<accession>A0A0K6IJQ3</accession>